<reference evidence="2 4" key="1">
    <citation type="submission" date="2008-03" db="EMBL/GenBank/DDBJ databases">
        <title>Annotation of Ixodes scapularis.</title>
        <authorList>
            <consortium name="Ixodes scapularis Genome Project Consortium"/>
            <person name="Caler E."/>
            <person name="Hannick L.I."/>
            <person name="Bidwell S."/>
            <person name="Joardar V."/>
            <person name="Thiagarajan M."/>
            <person name="Amedeo P."/>
            <person name="Galinsky K.J."/>
            <person name="Schobel S."/>
            <person name="Inman J."/>
            <person name="Hostetler J."/>
            <person name="Miller J."/>
            <person name="Hammond M."/>
            <person name="Megy K."/>
            <person name="Lawson D."/>
            <person name="Kodira C."/>
            <person name="Sutton G."/>
            <person name="Meyer J."/>
            <person name="Hill C.A."/>
            <person name="Birren B."/>
            <person name="Nene V."/>
            <person name="Collins F."/>
            <person name="Alarcon-Chaidez F."/>
            <person name="Wikel S."/>
            <person name="Strausberg R."/>
        </authorList>
    </citation>
    <scope>NUCLEOTIDE SEQUENCE [LARGE SCALE GENOMIC DNA]</scope>
    <source>
        <strain evidence="4">Wikel</strain>
        <strain evidence="2">Wikel colony</strain>
    </source>
</reference>
<dbReference type="EnsemblMetazoa" id="ISCW022888-RA">
    <property type="protein sequence ID" value="ISCW022888-PA"/>
    <property type="gene ID" value="ISCW022888"/>
</dbReference>
<dbReference type="VEuPathDB" id="VectorBase:ISCW022888"/>
<dbReference type="PaxDb" id="6945-B7QD59"/>
<evidence type="ECO:0000313" key="3">
    <source>
        <dbReference type="EnsemblMetazoa" id="ISCW022888-PA"/>
    </source>
</evidence>
<feature type="compositionally biased region" description="Basic and acidic residues" evidence="1">
    <location>
        <begin position="57"/>
        <end position="73"/>
    </location>
</feature>
<keyword evidence="4" id="KW-1185">Reference proteome</keyword>
<dbReference type="Proteomes" id="UP000001555">
    <property type="component" value="Unassembled WGS sequence"/>
</dbReference>
<name>B7QD59_IXOSC</name>
<sequence length="73" mass="7834">MGCDCGSPPSCGRDPVPRFPRSCPRPRCDAVFRPRVPEGPAEAACLSSTSRKLGGLAEREGRPQDPAALRDRL</sequence>
<dbReference type="EMBL" id="DS911299">
    <property type="protein sequence ID" value="EEC16781.1"/>
    <property type="molecule type" value="Genomic_DNA"/>
</dbReference>
<protein>
    <submittedName>
        <fullName evidence="2 3">Uncharacterized protein</fullName>
    </submittedName>
</protein>
<dbReference type="AlphaFoldDB" id="B7QD59"/>
<accession>B7QD59</accession>
<gene>
    <name evidence="2" type="ORF">IscW_ISCW022888</name>
</gene>
<dbReference type="VEuPathDB" id="VectorBase:ISCI022888"/>
<feature type="region of interest" description="Disordered" evidence="1">
    <location>
        <begin position="49"/>
        <end position="73"/>
    </location>
</feature>
<proteinExistence type="predicted"/>
<reference evidence="3" key="2">
    <citation type="submission" date="2020-05" db="UniProtKB">
        <authorList>
            <consortium name="EnsemblMetazoa"/>
        </authorList>
    </citation>
    <scope>IDENTIFICATION</scope>
    <source>
        <strain evidence="3">wikel</strain>
    </source>
</reference>
<evidence type="ECO:0000313" key="4">
    <source>
        <dbReference type="Proteomes" id="UP000001555"/>
    </source>
</evidence>
<evidence type="ECO:0000256" key="1">
    <source>
        <dbReference type="SAM" id="MobiDB-lite"/>
    </source>
</evidence>
<evidence type="ECO:0000313" key="2">
    <source>
        <dbReference type="EMBL" id="EEC16781.1"/>
    </source>
</evidence>
<dbReference type="EMBL" id="ABJB010093284">
    <property type="status" value="NOT_ANNOTATED_CDS"/>
    <property type="molecule type" value="Genomic_DNA"/>
</dbReference>
<dbReference type="HOGENOM" id="CLU_2707547_0_0_1"/>
<organism>
    <name type="scientific">Ixodes scapularis</name>
    <name type="common">Black-legged tick</name>
    <name type="synonym">Deer tick</name>
    <dbReference type="NCBI Taxonomy" id="6945"/>
    <lineage>
        <taxon>Eukaryota</taxon>
        <taxon>Metazoa</taxon>
        <taxon>Ecdysozoa</taxon>
        <taxon>Arthropoda</taxon>
        <taxon>Chelicerata</taxon>
        <taxon>Arachnida</taxon>
        <taxon>Acari</taxon>
        <taxon>Parasitiformes</taxon>
        <taxon>Ixodida</taxon>
        <taxon>Ixodoidea</taxon>
        <taxon>Ixodidae</taxon>
        <taxon>Ixodinae</taxon>
        <taxon>Ixodes</taxon>
    </lineage>
</organism>
<dbReference type="InParanoid" id="B7QD59"/>